<sequence length="30" mass="3505">MNIAELLKKKIEANQTVLTEFESKELLEEL</sequence>
<protein>
    <submittedName>
        <fullName evidence="1">Uncharacterized protein</fullName>
    </submittedName>
</protein>
<accession>X1E1Q6</accession>
<proteinExistence type="predicted"/>
<comment type="caution">
    <text evidence="1">The sequence shown here is derived from an EMBL/GenBank/DDBJ whole genome shotgun (WGS) entry which is preliminary data.</text>
</comment>
<feature type="non-terminal residue" evidence="1">
    <location>
        <position position="30"/>
    </location>
</feature>
<organism evidence="1">
    <name type="scientific">marine sediment metagenome</name>
    <dbReference type="NCBI Taxonomy" id="412755"/>
    <lineage>
        <taxon>unclassified sequences</taxon>
        <taxon>metagenomes</taxon>
        <taxon>ecological metagenomes</taxon>
    </lineage>
</organism>
<reference evidence="1" key="1">
    <citation type="journal article" date="2014" name="Front. Microbiol.">
        <title>High frequency of phylogenetically diverse reductive dehalogenase-homologous genes in deep subseafloor sedimentary metagenomes.</title>
        <authorList>
            <person name="Kawai M."/>
            <person name="Futagami T."/>
            <person name="Toyoda A."/>
            <person name="Takaki Y."/>
            <person name="Nishi S."/>
            <person name="Hori S."/>
            <person name="Arai W."/>
            <person name="Tsubouchi T."/>
            <person name="Morono Y."/>
            <person name="Uchiyama I."/>
            <person name="Ito T."/>
            <person name="Fujiyama A."/>
            <person name="Inagaki F."/>
            <person name="Takami H."/>
        </authorList>
    </citation>
    <scope>NUCLEOTIDE SEQUENCE</scope>
    <source>
        <strain evidence="1">Expedition CK06-06</strain>
    </source>
</reference>
<dbReference type="EMBL" id="BART01026913">
    <property type="protein sequence ID" value="GAH02583.1"/>
    <property type="molecule type" value="Genomic_DNA"/>
</dbReference>
<name>X1E1Q6_9ZZZZ</name>
<dbReference type="AlphaFoldDB" id="X1E1Q6"/>
<gene>
    <name evidence="1" type="ORF">S01H4_47855</name>
</gene>
<evidence type="ECO:0000313" key="1">
    <source>
        <dbReference type="EMBL" id="GAH02583.1"/>
    </source>
</evidence>